<feature type="region of interest" description="Disordered" evidence="2">
    <location>
        <begin position="594"/>
        <end position="615"/>
    </location>
</feature>
<dbReference type="FunFam" id="2.30.42.10:FF:000043">
    <property type="entry name" value="Syntenin-1 isoform X1"/>
    <property type="match status" value="1"/>
</dbReference>
<feature type="compositionally biased region" description="Basic and acidic residues" evidence="2">
    <location>
        <begin position="1291"/>
        <end position="1302"/>
    </location>
</feature>
<evidence type="ECO:0000259" key="3">
    <source>
        <dbReference type="PROSITE" id="PS50106"/>
    </source>
</evidence>
<feature type="compositionally biased region" description="Basic and acidic residues" evidence="2">
    <location>
        <begin position="1192"/>
        <end position="1202"/>
    </location>
</feature>
<feature type="compositionally biased region" description="Basic and acidic residues" evidence="2">
    <location>
        <begin position="1272"/>
        <end position="1282"/>
    </location>
</feature>
<feature type="region of interest" description="Disordered" evidence="2">
    <location>
        <begin position="1386"/>
        <end position="1418"/>
    </location>
</feature>
<evidence type="ECO:0000313" key="4">
    <source>
        <dbReference type="Proteomes" id="UP000095280"/>
    </source>
</evidence>
<name>A0A1I8IGK9_9PLAT</name>
<proteinExistence type="predicted"/>
<dbReference type="WBParaSite" id="maker-uti_cns_0012493-snap-gene-0.3-mRNA-1">
    <property type="protein sequence ID" value="maker-uti_cns_0012493-snap-gene-0.3-mRNA-1"/>
    <property type="gene ID" value="maker-uti_cns_0012493-snap-gene-0.3"/>
</dbReference>
<dbReference type="Proteomes" id="UP000095280">
    <property type="component" value="Unplaced"/>
</dbReference>
<organism evidence="4 5">
    <name type="scientific">Macrostomum lignano</name>
    <dbReference type="NCBI Taxonomy" id="282301"/>
    <lineage>
        <taxon>Eukaryota</taxon>
        <taxon>Metazoa</taxon>
        <taxon>Spiralia</taxon>
        <taxon>Lophotrochozoa</taxon>
        <taxon>Platyhelminthes</taxon>
        <taxon>Rhabditophora</taxon>
        <taxon>Macrostomorpha</taxon>
        <taxon>Macrostomida</taxon>
        <taxon>Macrostomidae</taxon>
        <taxon>Macrostomum</taxon>
    </lineage>
</organism>
<dbReference type="InterPro" id="IPR036034">
    <property type="entry name" value="PDZ_sf"/>
</dbReference>
<keyword evidence="4" id="KW-1185">Reference proteome</keyword>
<accession>A0A1I8IGK9</accession>
<feature type="compositionally biased region" description="Polar residues" evidence="2">
    <location>
        <begin position="1405"/>
        <end position="1418"/>
    </location>
</feature>
<feature type="compositionally biased region" description="Basic and acidic residues" evidence="2">
    <location>
        <begin position="1232"/>
        <end position="1242"/>
    </location>
</feature>
<sequence>WPQAAPPATPWCGTGPSSNLWAAPSRTNRRPRQIRVRMRARHDGQVAALAIAEVPAGASTVKSNAIGDVDNSVGSGGLLASAGGEDLTVVLHCLTSGRCLHRVTVHLALTELAFASGNSLIGFSAPTSDSAGGRRLMYFSVAKWLVPDFDAAASAAATPRTQQQQQSAESQRFELHECFSCSNVELTWLYELNQQLLAMSLYPSLEDYKVDSMARAQAQQAHQQQAVTAAASTGQVALYPSLSQYMGLDVSQWAAAHGSLEVRHAGSGHAQIAPVTQQSVGLRRAEIRQGLRPVTLCKGADGKLGVRVKAISQGLFVAMPGRLAGLRFGDQIVEVNGEAVAGWSADRAAKAFKGCPVNGIQLMVRDRPFERTVTVHKDSVGHVGFVIKDAAITALVADSSAARNGLLTDHHIVEVNGQNVVGMKDDQIAELMKKSERTVTVTVMPTFVYKHIVSCMGKSLVRKWMDHSIPISALQAGGGGGCGCWSSLTSAAAGHFADAADAADAAASGRASVPLTPSAVTKDSSTRPCDISAAGRKVHTNTMVTTNSMAAVFRFCRVSLSLVSRSDLRRLLSSSVADVASTTALAGAAASGKASSVFSSPPLGTSGSSPGSANRAVRLPRWPPAAGWLEIDAFSSRLSCSSFASSGFFCLLGCRWPFSSRRFRRMASTERTNTTAMHTQNSDTCTFWNTWKKARLASEMLSSDEEFKLFISLISLQKPYSAYCQVRLGPNWSTTPLQNAEVVTPRVTARLPRARTIALALGMVMARRNGRQMQKYRSTAMAVISRQLKGNSLAKKFVRNLTASMPMVMGMTRTQATVSVMASDKMNMLAHDAVAHGADRDDGRHHGEGDIDLELRHARLSRRRGRPVRHAKINIRLARLWPSRERVNDIIFMGHSSPANPFPLPRPFITSRALIRERDQLPAYSKPLPSLQLSVCLRDSHIETRVYSVRKCVGDRGSEMVPHNNSSILLVARKKHPGLVYRPCDELHAVATHPNATMTMQSGREYDARPGLANWRALSYMISYNAEVYNALTMRLCYPRCLKLTGQKLRLCSDFPVAASCIGQRPGRLGLQVGDSRVGGLGQLPAAQMTPACIRAGVPEAQRQVELLSPGAVGLAQVQQGGADAPAGCWHRPAQECHQVVAGVHRQNGRPDLLACRSAASVMAYLALITGRTRETREEQWRPGKNTGDQGRTVETREEHGRPGKNSGDQGRTRETREEQWRPGKNTGDQGRTVETREEHGRPGKNSGDQGRTRETREEQWRPGKNTGDQGRTVETREEHGRPGKNSGDQGRTRETREEQWRPGKNTGDQGQNRTDQISRSLTQQLRPGQSLAAASSRLIADGRGPAALEAQQGAAGKTSRLESREFGRQRNRLDLSRLSSSCSRLTKARTSTQGAPSVDGAVQLNRTSDLSRQAMLQ</sequence>
<evidence type="ECO:0000256" key="1">
    <source>
        <dbReference type="ARBA" id="ARBA00022737"/>
    </source>
</evidence>
<evidence type="ECO:0000313" key="5">
    <source>
        <dbReference type="WBParaSite" id="maker-uti_cns_0012493-snap-gene-0.3-mRNA-1"/>
    </source>
</evidence>
<evidence type="ECO:0000256" key="2">
    <source>
        <dbReference type="SAM" id="MobiDB-lite"/>
    </source>
</evidence>
<dbReference type="GO" id="GO:0005737">
    <property type="term" value="C:cytoplasm"/>
    <property type="evidence" value="ECO:0007669"/>
    <property type="project" value="TreeGrafter"/>
</dbReference>
<dbReference type="SMART" id="SM00228">
    <property type="entry name" value="PDZ"/>
    <property type="match status" value="2"/>
</dbReference>
<protein>
    <submittedName>
        <fullName evidence="5">PDZ domain-containing protein</fullName>
    </submittedName>
</protein>
<keyword evidence="1" id="KW-0677">Repeat</keyword>
<feature type="domain" description="PDZ" evidence="3">
    <location>
        <begin position="372"/>
        <end position="447"/>
    </location>
</feature>
<dbReference type="CDD" id="cd06794">
    <property type="entry name" value="PDZ2_syntenin-like"/>
    <property type="match status" value="1"/>
</dbReference>
<dbReference type="PANTHER" id="PTHR12345:SF3">
    <property type="entry name" value="PDZ DOMAIN-CONTAINING PROTEIN"/>
    <property type="match status" value="1"/>
</dbReference>
<feature type="compositionally biased region" description="Basic and acidic residues" evidence="2">
    <location>
        <begin position="1251"/>
        <end position="1262"/>
    </location>
</feature>
<reference evidence="5" key="1">
    <citation type="submission" date="2016-11" db="UniProtKB">
        <authorList>
            <consortium name="WormBaseParasite"/>
        </authorList>
    </citation>
    <scope>IDENTIFICATION</scope>
</reference>
<dbReference type="PANTHER" id="PTHR12345">
    <property type="entry name" value="SYNTENIN RELATED"/>
    <property type="match status" value="1"/>
</dbReference>
<feature type="compositionally biased region" description="Low complexity" evidence="2">
    <location>
        <begin position="594"/>
        <end position="612"/>
    </location>
</feature>
<dbReference type="Pfam" id="PF00595">
    <property type="entry name" value="PDZ"/>
    <property type="match status" value="2"/>
</dbReference>
<feature type="region of interest" description="Disordered" evidence="2">
    <location>
        <begin position="1174"/>
        <end position="1315"/>
    </location>
</feature>
<dbReference type="InterPro" id="IPR051230">
    <property type="entry name" value="APP-Binding"/>
</dbReference>
<feature type="region of interest" description="Disordered" evidence="2">
    <location>
        <begin position="1"/>
        <end position="30"/>
    </location>
</feature>
<dbReference type="Gene3D" id="2.30.42.10">
    <property type="match status" value="2"/>
</dbReference>
<dbReference type="PROSITE" id="PS50106">
    <property type="entry name" value="PDZ"/>
    <property type="match status" value="2"/>
</dbReference>
<dbReference type="SUPFAM" id="SSF50156">
    <property type="entry name" value="PDZ domain-like"/>
    <property type="match status" value="2"/>
</dbReference>
<feature type="compositionally biased region" description="Basic and acidic residues" evidence="2">
    <location>
        <begin position="1211"/>
        <end position="1222"/>
    </location>
</feature>
<dbReference type="GO" id="GO:0005886">
    <property type="term" value="C:plasma membrane"/>
    <property type="evidence" value="ECO:0007669"/>
    <property type="project" value="TreeGrafter"/>
</dbReference>
<dbReference type="InterPro" id="IPR001478">
    <property type="entry name" value="PDZ"/>
</dbReference>
<feature type="domain" description="PDZ" evidence="3">
    <location>
        <begin position="293"/>
        <end position="353"/>
    </location>
</feature>